<name>A0A6B8VY15_9CORY</name>
<gene>
    <name evidence="1" type="ORF">COCCU_01365</name>
</gene>
<dbReference type="AlphaFoldDB" id="A0A6B8VY15"/>
<keyword evidence="1" id="KW-0032">Aminotransferase</keyword>
<dbReference type="Pfam" id="PF12897">
    <property type="entry name" value="Asp_aminotransf"/>
    <property type="match status" value="1"/>
</dbReference>
<dbReference type="InterPro" id="IPR015421">
    <property type="entry name" value="PyrdxlP-dep_Trfase_major"/>
</dbReference>
<accession>A0A6B8VY15</accession>
<dbReference type="PANTHER" id="PTHR43799">
    <property type="entry name" value="AMINOTRANSFERASE, PUTATIVE-RELATED"/>
    <property type="match status" value="1"/>
</dbReference>
<dbReference type="EMBL" id="CP046455">
    <property type="protein sequence ID" value="QGU06234.1"/>
    <property type="molecule type" value="Genomic_DNA"/>
</dbReference>
<keyword evidence="2" id="KW-1185">Reference proteome</keyword>
<organism evidence="1 2">
    <name type="scientific">Corynebacterium occultum</name>
    <dbReference type="NCBI Taxonomy" id="2675219"/>
    <lineage>
        <taxon>Bacteria</taxon>
        <taxon>Bacillati</taxon>
        <taxon>Actinomycetota</taxon>
        <taxon>Actinomycetes</taxon>
        <taxon>Mycobacteriales</taxon>
        <taxon>Corynebacteriaceae</taxon>
        <taxon>Corynebacterium</taxon>
    </lineage>
</organism>
<evidence type="ECO:0000313" key="2">
    <source>
        <dbReference type="Proteomes" id="UP000424462"/>
    </source>
</evidence>
<dbReference type="InterPro" id="IPR015424">
    <property type="entry name" value="PyrdxlP-dep_Trfase"/>
</dbReference>
<dbReference type="CDD" id="cd00609">
    <property type="entry name" value="AAT_like"/>
    <property type="match status" value="1"/>
</dbReference>
<dbReference type="KEGG" id="cok:COCCU_01365"/>
<keyword evidence="1" id="KW-0808">Transferase</keyword>
<sequence length="422" mass="46376">MTLNELAPEALADLAAKVRAEYEELQARNLKLDLTRGKPASEQLDINNELLALPGENFRAKDGTDCRNYGNLKGIADIREIWAELLGLPVELVYAGDSSSLNIMFDLVSWSYIWGNNDSERPWKDEEKVKWVCPVPGYDRHFTITETLGFEMINVPMLEDGPDMDAVRELVKDPQVKGMWTVPVFGNPTGITFSERVARELAEMETAAPDFRIVWDNAYAVHVLGNKFPEVINVLELAEQAGNPNRFWFMSSTSKITFAGAGVAFFASSAENLAWYTAKAGVRGIGPNKLNQLAHAQYFGSAEGVRAIMRKHAASIAPKFQSVLEILENRLGEHGVATWTRPEGGYFISLDVVDGTAARVVELAREAGIALTEAGSSFPLHEDPDNRNIRLAPTLPPVEEVEVAMDGVATCVLLAAVEKLGV</sequence>
<dbReference type="Proteomes" id="UP000424462">
    <property type="component" value="Chromosome"/>
</dbReference>
<dbReference type="GO" id="GO:0004069">
    <property type="term" value="F:L-aspartate:2-oxoglutarate aminotransferase activity"/>
    <property type="evidence" value="ECO:0007669"/>
    <property type="project" value="InterPro"/>
</dbReference>
<proteinExistence type="predicted"/>
<dbReference type="RefSeq" id="WP_156229820.1">
    <property type="nucleotide sequence ID" value="NZ_CP046455.1"/>
</dbReference>
<dbReference type="PANTHER" id="PTHR43799:SF1">
    <property type="entry name" value="ASPARTATE AMINOTRANSFERASE"/>
    <property type="match status" value="1"/>
</dbReference>
<dbReference type="Gene3D" id="3.40.640.10">
    <property type="entry name" value="Type I PLP-dependent aspartate aminotransferase-like (Major domain)"/>
    <property type="match status" value="1"/>
</dbReference>
<dbReference type="Gene3D" id="3.90.1150.10">
    <property type="entry name" value="Aspartate Aminotransferase, domain 1"/>
    <property type="match status" value="1"/>
</dbReference>
<evidence type="ECO:0000313" key="1">
    <source>
        <dbReference type="EMBL" id="QGU06234.1"/>
    </source>
</evidence>
<dbReference type="InterPro" id="IPR024551">
    <property type="entry name" value="AspAT_Ic"/>
</dbReference>
<dbReference type="SUPFAM" id="SSF53383">
    <property type="entry name" value="PLP-dependent transferases"/>
    <property type="match status" value="1"/>
</dbReference>
<protein>
    <submittedName>
        <fullName evidence="1">Aminotransferase</fullName>
    </submittedName>
</protein>
<dbReference type="InterPro" id="IPR015422">
    <property type="entry name" value="PyrdxlP-dep_Trfase_small"/>
</dbReference>
<reference evidence="1 2" key="1">
    <citation type="submission" date="2019-11" db="EMBL/GenBank/DDBJ databases">
        <title>Complete genome sequence of Corynebacterium kalinowskii 1959, a novel Corynebacterium species isolated from soil of a small paddock in Vilsendorf, Germany.</title>
        <authorList>
            <person name="Schaffert L."/>
            <person name="Ruwe M."/>
            <person name="Milse J."/>
            <person name="Hanuschka K."/>
            <person name="Ortseifen V."/>
            <person name="Droste J."/>
            <person name="Brandt D."/>
            <person name="Schlueter L."/>
            <person name="Kutter Y."/>
            <person name="Vinke S."/>
            <person name="Viehoefer P."/>
            <person name="Jacob L."/>
            <person name="Luebke N.-C."/>
            <person name="Schulte-Berndt E."/>
            <person name="Hain C."/>
            <person name="Linder M."/>
            <person name="Schmidt P."/>
            <person name="Wollenschlaeger L."/>
            <person name="Luttermann T."/>
            <person name="Thieme E."/>
            <person name="Hassa J."/>
            <person name="Haak M."/>
            <person name="Wittchen M."/>
            <person name="Mentz A."/>
            <person name="Persicke M."/>
            <person name="Busche T."/>
            <person name="Ruckert C."/>
        </authorList>
    </citation>
    <scope>NUCLEOTIDE SEQUENCE [LARGE SCALE GENOMIC DNA]</scope>
    <source>
        <strain evidence="1 2">2039</strain>
    </source>
</reference>